<dbReference type="RefSeq" id="WP_344429986.1">
    <property type="nucleotide sequence ID" value="NZ_BAAANN010000044.1"/>
</dbReference>
<comment type="caution">
    <text evidence="2">The sequence shown here is derived from an EMBL/GenBank/DDBJ whole genome shotgun (WGS) entry which is preliminary data.</text>
</comment>
<evidence type="ECO:0000313" key="2">
    <source>
        <dbReference type="EMBL" id="GAA1986475.1"/>
    </source>
</evidence>
<name>A0ABN2SIX4_9PSEU</name>
<sequence length="67" mass="7406">MSVFEVAERHGPWRLAGFACAVLLFLALGLLRWPFLLVARILRGLQVGLDQRITASFPGPVSPYPIT</sequence>
<dbReference type="EMBL" id="BAAANN010000044">
    <property type="protein sequence ID" value="GAA1986475.1"/>
    <property type="molecule type" value="Genomic_DNA"/>
</dbReference>
<reference evidence="2 3" key="1">
    <citation type="journal article" date="2019" name="Int. J. Syst. Evol. Microbiol.">
        <title>The Global Catalogue of Microorganisms (GCM) 10K type strain sequencing project: providing services to taxonomists for standard genome sequencing and annotation.</title>
        <authorList>
            <consortium name="The Broad Institute Genomics Platform"/>
            <consortium name="The Broad Institute Genome Sequencing Center for Infectious Disease"/>
            <person name="Wu L."/>
            <person name="Ma J."/>
        </authorList>
    </citation>
    <scope>NUCLEOTIDE SEQUENCE [LARGE SCALE GENOMIC DNA]</scope>
    <source>
        <strain evidence="2 3">JCM 14545</strain>
    </source>
</reference>
<accession>A0ABN2SIX4</accession>
<protein>
    <submittedName>
        <fullName evidence="2">Uncharacterized protein</fullName>
    </submittedName>
</protein>
<keyword evidence="1" id="KW-0812">Transmembrane</keyword>
<organism evidence="2 3">
    <name type="scientific">Amycolatopsis minnesotensis</name>
    <dbReference type="NCBI Taxonomy" id="337894"/>
    <lineage>
        <taxon>Bacteria</taxon>
        <taxon>Bacillati</taxon>
        <taxon>Actinomycetota</taxon>
        <taxon>Actinomycetes</taxon>
        <taxon>Pseudonocardiales</taxon>
        <taxon>Pseudonocardiaceae</taxon>
        <taxon>Amycolatopsis</taxon>
    </lineage>
</organism>
<keyword evidence="1" id="KW-1133">Transmembrane helix</keyword>
<keyword evidence="3" id="KW-1185">Reference proteome</keyword>
<evidence type="ECO:0000256" key="1">
    <source>
        <dbReference type="SAM" id="Phobius"/>
    </source>
</evidence>
<proteinExistence type="predicted"/>
<gene>
    <name evidence="2" type="ORF">GCM10009754_75500</name>
</gene>
<keyword evidence="1" id="KW-0472">Membrane</keyword>
<feature type="transmembrane region" description="Helical" evidence="1">
    <location>
        <begin position="12"/>
        <end position="33"/>
    </location>
</feature>
<evidence type="ECO:0000313" key="3">
    <source>
        <dbReference type="Proteomes" id="UP001501116"/>
    </source>
</evidence>
<dbReference type="Proteomes" id="UP001501116">
    <property type="component" value="Unassembled WGS sequence"/>
</dbReference>